<dbReference type="Proteomes" id="UP001165122">
    <property type="component" value="Unassembled WGS sequence"/>
</dbReference>
<gene>
    <name evidence="1" type="ORF">TrLO_g12713</name>
</gene>
<protein>
    <submittedName>
        <fullName evidence="1">Uncharacterized protein</fullName>
    </submittedName>
</protein>
<evidence type="ECO:0000313" key="2">
    <source>
        <dbReference type="Proteomes" id="UP001165122"/>
    </source>
</evidence>
<dbReference type="EMBL" id="BRXW01000551">
    <property type="protein sequence ID" value="GMH65419.1"/>
    <property type="molecule type" value="Genomic_DNA"/>
</dbReference>
<evidence type="ECO:0000313" key="1">
    <source>
        <dbReference type="EMBL" id="GMH65419.1"/>
    </source>
</evidence>
<reference evidence="2" key="1">
    <citation type="journal article" date="2023" name="Commun. Biol.">
        <title>Genome analysis of Parmales, the sister group of diatoms, reveals the evolutionary specialization of diatoms from phago-mixotrophs to photoautotrophs.</title>
        <authorList>
            <person name="Ban H."/>
            <person name="Sato S."/>
            <person name="Yoshikawa S."/>
            <person name="Yamada K."/>
            <person name="Nakamura Y."/>
            <person name="Ichinomiya M."/>
            <person name="Sato N."/>
            <person name="Blanc-Mathieu R."/>
            <person name="Endo H."/>
            <person name="Kuwata A."/>
            <person name="Ogata H."/>
        </authorList>
    </citation>
    <scope>NUCLEOTIDE SEQUENCE [LARGE SCALE GENOMIC DNA]</scope>
    <source>
        <strain evidence="2">NIES 3700</strain>
    </source>
</reference>
<name>A0A9W7E2A4_9STRA</name>
<keyword evidence="2" id="KW-1185">Reference proteome</keyword>
<organism evidence="1 2">
    <name type="scientific">Triparma laevis f. longispina</name>
    <dbReference type="NCBI Taxonomy" id="1714387"/>
    <lineage>
        <taxon>Eukaryota</taxon>
        <taxon>Sar</taxon>
        <taxon>Stramenopiles</taxon>
        <taxon>Ochrophyta</taxon>
        <taxon>Bolidophyceae</taxon>
        <taxon>Parmales</taxon>
        <taxon>Triparmaceae</taxon>
        <taxon>Triparma</taxon>
    </lineage>
</organism>
<proteinExistence type="predicted"/>
<dbReference type="AlphaFoldDB" id="A0A9W7E2A4"/>
<accession>A0A9W7E2A4</accession>
<comment type="caution">
    <text evidence="1">The sequence shown here is derived from an EMBL/GenBank/DDBJ whole genome shotgun (WGS) entry which is preliminary data.</text>
</comment>
<sequence>MFKSSFTTDRSVYYCSSDVIIRGRLEIPDFLLADVSPSVKIDCCPVARGSSPIKGLEWQQLPRIAAAGGHPPSFHSSSDQILALNCSKSVYESEFLLKIPLAQAKSLVGQAGVTLRAELCGKGGVLSMQPETRLIKFAGYIIRGALMSQEAENVIALPDDQDALGQVGQNGGCCGVFKWNLTLQWVWDFVRFDYIARIARAGAAGDAAVLG</sequence>